<dbReference type="RefSeq" id="WP_309800336.1">
    <property type="nucleotide sequence ID" value="NZ_BAAAHY010000006.1"/>
</dbReference>
<gene>
    <name evidence="3" type="ORF">JOE69_003161</name>
</gene>
<evidence type="ECO:0000256" key="2">
    <source>
        <dbReference type="SAM" id="SignalP"/>
    </source>
</evidence>
<keyword evidence="2" id="KW-0732">Signal</keyword>
<dbReference type="Proteomes" id="UP001185069">
    <property type="component" value="Unassembled WGS sequence"/>
</dbReference>
<evidence type="ECO:0000313" key="3">
    <source>
        <dbReference type="EMBL" id="MDR6270923.1"/>
    </source>
</evidence>
<name>A0ABU1JEP9_9MICC</name>
<organism evidence="3 4">
    <name type="scientific">Arthrobacter russicus</name>
    <dbReference type="NCBI Taxonomy" id="172040"/>
    <lineage>
        <taxon>Bacteria</taxon>
        <taxon>Bacillati</taxon>
        <taxon>Actinomycetota</taxon>
        <taxon>Actinomycetes</taxon>
        <taxon>Micrococcales</taxon>
        <taxon>Micrococcaceae</taxon>
        <taxon>Arthrobacter</taxon>
    </lineage>
</organism>
<dbReference type="PROSITE" id="PS51257">
    <property type="entry name" value="PROKAR_LIPOPROTEIN"/>
    <property type="match status" value="1"/>
</dbReference>
<sequence length="155" mass="16170">MQRSRLPWRVNLAIAAAISLLTLAACSPSPDPSGIGASPQRGIPSELSAALPTPSSSTPDGYFGQDGPLAARLPENKIGVVTWGSSTCPPLAASITTEPDNVVELTFEPSKNNVCTDDLGPSSHIVELPENAPTAGFTLRIRYNGSSETKDLKIS</sequence>
<evidence type="ECO:0008006" key="5">
    <source>
        <dbReference type="Google" id="ProtNLM"/>
    </source>
</evidence>
<evidence type="ECO:0000256" key="1">
    <source>
        <dbReference type="SAM" id="MobiDB-lite"/>
    </source>
</evidence>
<feature type="signal peptide" evidence="2">
    <location>
        <begin position="1"/>
        <end position="24"/>
    </location>
</feature>
<reference evidence="3 4" key="1">
    <citation type="submission" date="2023-07" db="EMBL/GenBank/DDBJ databases">
        <title>Sequencing the genomes of 1000 actinobacteria strains.</title>
        <authorList>
            <person name="Klenk H.-P."/>
        </authorList>
    </citation>
    <scope>NUCLEOTIDE SEQUENCE [LARGE SCALE GENOMIC DNA]</scope>
    <source>
        <strain evidence="3 4">DSM 14555</strain>
    </source>
</reference>
<keyword evidence="4" id="KW-1185">Reference proteome</keyword>
<comment type="caution">
    <text evidence="3">The sequence shown here is derived from an EMBL/GenBank/DDBJ whole genome shotgun (WGS) entry which is preliminary data.</text>
</comment>
<proteinExistence type="predicted"/>
<evidence type="ECO:0000313" key="4">
    <source>
        <dbReference type="Proteomes" id="UP001185069"/>
    </source>
</evidence>
<protein>
    <recommendedName>
        <fullName evidence="5">Lipoprotein</fullName>
    </recommendedName>
</protein>
<feature type="compositionally biased region" description="Low complexity" evidence="1">
    <location>
        <begin position="44"/>
        <end position="59"/>
    </location>
</feature>
<feature type="region of interest" description="Disordered" evidence="1">
    <location>
        <begin position="30"/>
        <end position="66"/>
    </location>
</feature>
<accession>A0ABU1JEP9</accession>
<dbReference type="EMBL" id="JAVDQF010000001">
    <property type="protein sequence ID" value="MDR6270923.1"/>
    <property type="molecule type" value="Genomic_DNA"/>
</dbReference>
<feature type="chain" id="PRO_5045724454" description="Lipoprotein" evidence="2">
    <location>
        <begin position="25"/>
        <end position="155"/>
    </location>
</feature>